<evidence type="ECO:0000256" key="9">
    <source>
        <dbReference type="SAM" id="SignalP"/>
    </source>
</evidence>
<feature type="compositionally biased region" description="Polar residues" evidence="8">
    <location>
        <begin position="426"/>
        <end position="449"/>
    </location>
</feature>
<dbReference type="PROSITE" id="PS50940">
    <property type="entry name" value="CHIT_BIND_II"/>
    <property type="match status" value="2"/>
</dbReference>
<dbReference type="PANTHER" id="PTHR11177">
    <property type="entry name" value="CHITINASE"/>
    <property type="match status" value="1"/>
</dbReference>
<feature type="region of interest" description="Disordered" evidence="8">
    <location>
        <begin position="2245"/>
        <end position="2275"/>
    </location>
</feature>
<name>A0AAE1AKJ9_9GAST</name>
<keyword evidence="4 7" id="KW-0378">Hydrolase</keyword>
<evidence type="ECO:0008006" key="14">
    <source>
        <dbReference type="Google" id="ProtNLM"/>
    </source>
</evidence>
<evidence type="ECO:0000256" key="8">
    <source>
        <dbReference type="SAM" id="MobiDB-lite"/>
    </source>
</evidence>
<dbReference type="PANTHER" id="PTHR11177:SF317">
    <property type="entry name" value="CHITINASE 12-RELATED"/>
    <property type="match status" value="1"/>
</dbReference>
<evidence type="ECO:0000256" key="5">
    <source>
        <dbReference type="ARBA" id="ARBA00023157"/>
    </source>
</evidence>
<dbReference type="InterPro" id="IPR050314">
    <property type="entry name" value="Glycosyl_Hydrlase_18"/>
</dbReference>
<reference evidence="12" key="1">
    <citation type="journal article" date="2023" name="G3 (Bethesda)">
        <title>A reference genome for the long-term kleptoplast-retaining sea slug Elysia crispata morphotype clarki.</title>
        <authorList>
            <person name="Eastman K.E."/>
            <person name="Pendleton A.L."/>
            <person name="Shaikh M.A."/>
            <person name="Suttiyut T."/>
            <person name="Ogas R."/>
            <person name="Tomko P."/>
            <person name="Gavelis G."/>
            <person name="Widhalm J.R."/>
            <person name="Wisecaver J.H."/>
        </authorList>
    </citation>
    <scope>NUCLEOTIDE SEQUENCE</scope>
    <source>
        <strain evidence="12">ECLA1</strain>
    </source>
</reference>
<feature type="chain" id="PRO_5042082566" description="Chitinase" evidence="9">
    <location>
        <begin position="22"/>
        <end position="2275"/>
    </location>
</feature>
<dbReference type="GO" id="GO:0004568">
    <property type="term" value="F:chitinase activity"/>
    <property type="evidence" value="ECO:0007669"/>
    <property type="project" value="TreeGrafter"/>
</dbReference>
<feature type="compositionally biased region" description="Low complexity" evidence="8">
    <location>
        <begin position="2128"/>
        <end position="2152"/>
    </location>
</feature>
<dbReference type="Gene3D" id="2.170.140.10">
    <property type="entry name" value="Chitin binding domain"/>
    <property type="match status" value="1"/>
</dbReference>
<feature type="region of interest" description="Disordered" evidence="8">
    <location>
        <begin position="2029"/>
        <end position="2054"/>
    </location>
</feature>
<feature type="domain" description="Chitin-binding type-2" evidence="10">
    <location>
        <begin position="2063"/>
        <end position="2119"/>
    </location>
</feature>
<proteinExistence type="inferred from homology"/>
<evidence type="ECO:0000259" key="10">
    <source>
        <dbReference type="PROSITE" id="PS50940"/>
    </source>
</evidence>
<protein>
    <recommendedName>
        <fullName evidence="14">Chitinase</fullName>
    </recommendedName>
</protein>
<dbReference type="EMBL" id="JAWDGP010001678">
    <property type="protein sequence ID" value="KAK3789333.1"/>
    <property type="molecule type" value="Genomic_DNA"/>
</dbReference>
<dbReference type="GO" id="GO:0005576">
    <property type="term" value="C:extracellular region"/>
    <property type="evidence" value="ECO:0007669"/>
    <property type="project" value="InterPro"/>
</dbReference>
<dbReference type="PROSITE" id="PS51257">
    <property type="entry name" value="PROKAR_LIPOPROTEIN"/>
    <property type="match status" value="1"/>
</dbReference>
<dbReference type="SMART" id="SM00636">
    <property type="entry name" value="Glyco_18"/>
    <property type="match status" value="4"/>
</dbReference>
<dbReference type="GO" id="GO:0006032">
    <property type="term" value="P:chitin catabolic process"/>
    <property type="evidence" value="ECO:0007669"/>
    <property type="project" value="TreeGrafter"/>
</dbReference>
<feature type="compositionally biased region" description="Low complexity" evidence="8">
    <location>
        <begin position="413"/>
        <end position="424"/>
    </location>
</feature>
<evidence type="ECO:0000256" key="6">
    <source>
        <dbReference type="ARBA" id="ARBA00023295"/>
    </source>
</evidence>
<sequence>MLRALVSACLVAVLFIQGGSAACQRRVCYHTNWSQYRPGLGKFVPEDIDPNLCTHLIYSFADLRNNHLVPFEANDEDSAGSVGMYTRFNNLKNVNPHLKTMLAVGGWKMGSAPFTQMVSTAATRQEFIQSTIKFLRDRNFDGLDLDWEYPANRGSPAADKHRFTLLIQELMDAFEKEAAATGQPRLLLSAAVAAGRSTIDSAYEVAEIMQELDMLNLMTYDFHGSWESTTGHNSPLYGRAGETGADVDAALKYWVSHGAPKVKINVGLPTYGKAFTLANSSNSDVGAPATGRGQAGPYIREGGTLSYYEVCELIKQGASVKQIDEQKVPYLVTGNQWIGYDDPQSIRTKVEYLDREGYGGFMVWSLDLDDAKGSVCNQGPYPLINAAKDVCGGGAPTQGPSVSQSPNPYQLHSTPTPVSSSAPTQGPAQTTSAGQQTPSLTSSQAVQPTSGGQAGRSSGSSCQRRVCYHTNWSQYRHGIGKFMPEDIDPSLCTHLIYSFAKLSNDHLAAFEWNDEDTAWSTGLYTRFNNLKNQNPDLKTMLAVGGWNMGSAPFTHMVSTAATRQDFIQDAIKFLRDYNFDGLDLDWEYPGSRGSPDSDKHKFTLLLQELSDAFDQEAAASGKPRLLLSAAVAAGVDKIDAGYEVSDIIQKLDMLNVMTYDMHGSWDSYAAHNSPLYSHAGETGDDLTLNVDHALQYWVKLGATRDKINVGLPTYGRSFTLADPSKSEVGDATRSAGNAGLYTKEGGFLSYYEICQLISQGATVKQIDDQQVPYLVKGDQWVGFDDPQSIKNKVEYINSQGFGGFMIWALDLDDFKGSTCNQGAYPLINAAKDVCQAGTTAAITSTTAASSSAQTTAAAGQQSTSSNSGGSQTTNPATANLAAFEWNDEDTDWSTGLYTRFNNLKSQNPDLKTLLAVGGWNMGSAPFTHMVSTAATRQDFIQDAIKFLRDYNFDGLDLDWEYPGSRGSPDSDKHKFTLLLQELSDAFTLEAAASGKPRLLLSAAVAAGVDKIDAGYEVSDIIQKLDMLNVMTYDMHGSWDSYAAHNSPLYSHAGETGDDLTLNVDHALQYWVKLGATRDKINVGLPTYGRSFTLTDPSKSEVGDATRSAGNAGLYTREGGFLSYYEICQLISQGATVKRIDDQQVPYLVKGDQWVGFDDPQSIKNKVEYINSQGFGGFMIWALDLDDFKGSACNQGAYPLINAAKDVCQAGTTSAITRTTAVAASSPAQTTAAAGQQTSSSNTAGQQTTSSNSGGSTTSNPVTGGTGGGSASTCQRRVCYHTNWSQYRHGIGKFMPEDIDPSLCTHLIYSFAKLSNDHLAAFEWNDEDTAWSTGLYTRFNNLKSQNPDLKTLLAVGGWNMGSAPFTHMVSTAATRQEFIQDAIKFLRDHNFDGLDLDWEYPGSRGSPDSDKHKFTLLLQELSDAFTQEAAASGKPRLLLSAAVAAGVDKIDAGYEVSDIIQKLDMLNVMTYDMHGSWDSYAAHNSPLYSHAGEIGDDLTLNVDHALQYWVKLGATRDKINVGLPTYGRSFTLADPSKSEVGDATRSAGNAGLYTREGGFLSYYEICQLISQGATVKRIDDQQVPYLVKGDQWVGFDDPQSIKNKVEYINSQGFGGFMIWALDLDDFKGSTCNQGAYPLINAAKDVCQAGTTSVCSKICMEIHSTADAAASTLAQTTAAAGQQTTSSNTAGQQTTLSNTAGQQTTSSNTAGQQTTLSNTAGQQTTSSNTAGQQTTSSNTAGQQTTSSNTAGQQTTSSNTAGQQTTSPNTAGQQTTSSNTAGQQTTSPNTAGQQTTSSNTAGQQTTLSNTAGQQTTSSNTAGQQTTLSNTAGQQTTSSNTAGQQTTSSNTAGQQTTSSNTAGQQTTSSNTAGQQTTSPNTAGQQTTSSNTAGQQTASSNTAGQQATSSNTAGQQTTSSTTGGSQTFNSGTGGSVSRLLLSKDHSENVTQLNYYHQYHASSNSDTKFNNYKDENNVTRPLQLRLGCYQPKLCLEITFNTTGSSTVDIPAKTTGQTTVQTSPKTTLRSPFQTVTSAMPAASTPQAASSSAPSSSQQPLPVHHMDLTNEIQCDPAVDDFHANPGDCKTYFICAAGQAYKVKCAVDLEFNPVTKFCDWPWNANCKSSTFTGGSTQLVTTGTPTTTRQPGSSTTPQHPTQPTRPPPTPTQPPATTAAPSSQINILTICADQGLSDGIHADPTSCHHFIECSNHLTFRLQCGIATVWDNMIKTCVLETSALAIKSTAGTHHILPSLETGDASKSQRNTNVYSTCATSSARGHQK</sequence>
<feature type="compositionally biased region" description="Polar residues" evidence="8">
    <location>
        <begin position="1689"/>
        <end position="1899"/>
    </location>
</feature>
<dbReference type="InterPro" id="IPR029070">
    <property type="entry name" value="Chitinase_insertion_sf"/>
</dbReference>
<feature type="domain" description="GH18" evidence="11">
    <location>
        <begin position="852"/>
        <end position="1210"/>
    </location>
</feature>
<feature type="domain" description="GH18" evidence="11">
    <location>
        <begin position="1274"/>
        <end position="1648"/>
    </location>
</feature>
<organism evidence="12 13">
    <name type="scientific">Elysia crispata</name>
    <name type="common">lettuce slug</name>
    <dbReference type="NCBI Taxonomy" id="231223"/>
    <lineage>
        <taxon>Eukaryota</taxon>
        <taxon>Metazoa</taxon>
        <taxon>Spiralia</taxon>
        <taxon>Lophotrochozoa</taxon>
        <taxon>Mollusca</taxon>
        <taxon>Gastropoda</taxon>
        <taxon>Heterobranchia</taxon>
        <taxon>Euthyneura</taxon>
        <taxon>Panpulmonata</taxon>
        <taxon>Sacoglossa</taxon>
        <taxon>Placobranchoidea</taxon>
        <taxon>Plakobranchidae</taxon>
        <taxon>Elysia</taxon>
    </lineage>
</organism>
<dbReference type="GO" id="GO:0008061">
    <property type="term" value="F:chitin binding"/>
    <property type="evidence" value="ECO:0007669"/>
    <property type="project" value="UniProtKB-KW"/>
</dbReference>
<comment type="similarity">
    <text evidence="1">Belongs to the glycosyl hydrolase 18 family. Chitinase class II subfamily.</text>
</comment>
<dbReference type="Gene3D" id="3.20.20.80">
    <property type="entry name" value="Glycosidases"/>
    <property type="match status" value="5"/>
</dbReference>
<dbReference type="SUPFAM" id="SSF51445">
    <property type="entry name" value="(Trans)glycosidases"/>
    <property type="match status" value="4"/>
</dbReference>
<keyword evidence="5" id="KW-1015">Disulfide bond</keyword>
<dbReference type="InterPro" id="IPR011583">
    <property type="entry name" value="Chitinase_II/V-like_cat"/>
</dbReference>
<gene>
    <name evidence="12" type="ORF">RRG08_001721</name>
</gene>
<keyword evidence="6 7" id="KW-0326">Glycosidase</keyword>
<dbReference type="FunFam" id="3.20.20.80:FF:000007">
    <property type="entry name" value="Acidic mammalian chitinase"/>
    <property type="match status" value="4"/>
</dbReference>
<evidence type="ECO:0000256" key="3">
    <source>
        <dbReference type="ARBA" id="ARBA00022729"/>
    </source>
</evidence>
<feature type="compositionally biased region" description="Pro residues" evidence="8">
    <location>
        <begin position="2153"/>
        <end position="2163"/>
    </location>
</feature>
<keyword evidence="13" id="KW-1185">Reference proteome</keyword>
<evidence type="ECO:0000313" key="13">
    <source>
        <dbReference type="Proteomes" id="UP001283361"/>
    </source>
</evidence>
<feature type="region of interest" description="Disordered" evidence="8">
    <location>
        <begin position="1225"/>
        <end position="1270"/>
    </location>
</feature>
<feature type="compositionally biased region" description="Low complexity" evidence="8">
    <location>
        <begin position="2030"/>
        <end position="2052"/>
    </location>
</feature>
<dbReference type="InterPro" id="IPR036508">
    <property type="entry name" value="Chitin-bd_dom_sf"/>
</dbReference>
<dbReference type="PROSITE" id="PS01095">
    <property type="entry name" value="GH18_1"/>
    <property type="match status" value="4"/>
</dbReference>
<feature type="signal peptide" evidence="9">
    <location>
        <begin position="1"/>
        <end position="21"/>
    </location>
</feature>
<dbReference type="SMART" id="SM00494">
    <property type="entry name" value="ChtBD2"/>
    <property type="match status" value="2"/>
</dbReference>
<dbReference type="CDD" id="cd02872">
    <property type="entry name" value="GH18_chitolectin_chitotriosidase"/>
    <property type="match status" value="4"/>
</dbReference>
<dbReference type="SUPFAM" id="SSF57625">
    <property type="entry name" value="Invertebrate chitin-binding proteins"/>
    <property type="match status" value="2"/>
</dbReference>
<dbReference type="InterPro" id="IPR002557">
    <property type="entry name" value="Chitin-bd_dom"/>
</dbReference>
<evidence type="ECO:0000313" key="12">
    <source>
        <dbReference type="EMBL" id="KAK3789333.1"/>
    </source>
</evidence>
<dbReference type="Proteomes" id="UP001283361">
    <property type="component" value="Unassembled WGS sequence"/>
</dbReference>
<feature type="region of interest" description="Disordered" evidence="8">
    <location>
        <begin position="2128"/>
        <end position="2169"/>
    </location>
</feature>
<keyword evidence="3 9" id="KW-0732">Signal</keyword>
<dbReference type="GO" id="GO:0005975">
    <property type="term" value="P:carbohydrate metabolic process"/>
    <property type="evidence" value="ECO:0007669"/>
    <property type="project" value="InterPro"/>
</dbReference>
<feature type="domain" description="Chitin-binding type-2" evidence="10">
    <location>
        <begin position="2177"/>
        <end position="2238"/>
    </location>
</feature>
<feature type="compositionally biased region" description="Polar residues" evidence="8">
    <location>
        <begin position="398"/>
        <end position="412"/>
    </location>
</feature>
<feature type="compositionally biased region" description="Polar residues" evidence="8">
    <location>
        <begin position="2252"/>
        <end position="2275"/>
    </location>
</feature>
<keyword evidence="2" id="KW-0147">Chitin-binding</keyword>
<accession>A0AAE1AKJ9</accession>
<feature type="region of interest" description="Disordered" evidence="8">
    <location>
        <begin position="1680"/>
        <end position="1928"/>
    </location>
</feature>
<evidence type="ECO:0000256" key="2">
    <source>
        <dbReference type="ARBA" id="ARBA00022669"/>
    </source>
</evidence>
<dbReference type="InterPro" id="IPR001579">
    <property type="entry name" value="Glyco_hydro_18_chit_AS"/>
</dbReference>
<feature type="compositionally biased region" description="Low complexity" evidence="8">
    <location>
        <begin position="1900"/>
        <end position="1925"/>
    </location>
</feature>
<feature type="domain" description="GH18" evidence="11">
    <location>
        <begin position="463"/>
        <end position="837"/>
    </location>
</feature>
<evidence type="ECO:0000256" key="1">
    <source>
        <dbReference type="ARBA" id="ARBA00009121"/>
    </source>
</evidence>
<dbReference type="FunFam" id="3.10.50.10:FF:000001">
    <property type="entry name" value="Chitinase 3-like 1"/>
    <property type="match status" value="4"/>
</dbReference>
<evidence type="ECO:0000259" key="11">
    <source>
        <dbReference type="PROSITE" id="PS51910"/>
    </source>
</evidence>
<dbReference type="Gene3D" id="3.10.50.10">
    <property type="match status" value="4"/>
</dbReference>
<comment type="caution">
    <text evidence="12">The sequence shown here is derived from an EMBL/GenBank/DDBJ whole genome shotgun (WGS) entry which is preliminary data.</text>
</comment>
<dbReference type="Pfam" id="PF01607">
    <property type="entry name" value="CBM_14"/>
    <property type="match status" value="2"/>
</dbReference>
<feature type="region of interest" description="Disordered" evidence="8">
    <location>
        <begin position="395"/>
        <end position="461"/>
    </location>
</feature>
<dbReference type="PROSITE" id="PS51910">
    <property type="entry name" value="GH18_2"/>
    <property type="match status" value="4"/>
</dbReference>
<evidence type="ECO:0000256" key="4">
    <source>
        <dbReference type="ARBA" id="ARBA00022801"/>
    </source>
</evidence>
<dbReference type="InterPro" id="IPR017853">
    <property type="entry name" value="GH"/>
</dbReference>
<dbReference type="InterPro" id="IPR001223">
    <property type="entry name" value="Glyco_hydro18_cat"/>
</dbReference>
<feature type="compositionally biased region" description="Low complexity" evidence="8">
    <location>
        <begin position="1225"/>
        <end position="1262"/>
    </location>
</feature>
<feature type="domain" description="GH18" evidence="11">
    <location>
        <begin position="24"/>
        <end position="394"/>
    </location>
</feature>
<evidence type="ECO:0000256" key="7">
    <source>
        <dbReference type="RuleBase" id="RU000489"/>
    </source>
</evidence>
<dbReference type="Pfam" id="PF00704">
    <property type="entry name" value="Glyco_hydro_18"/>
    <property type="match status" value="4"/>
</dbReference>
<dbReference type="SUPFAM" id="SSF54556">
    <property type="entry name" value="Chitinase insertion domain"/>
    <property type="match status" value="4"/>
</dbReference>